<protein>
    <submittedName>
        <fullName evidence="1">Uncharacterized protein</fullName>
    </submittedName>
</protein>
<organism evidence="1 2">
    <name type="scientific">Dorcoceras hygrometricum</name>
    <dbReference type="NCBI Taxonomy" id="472368"/>
    <lineage>
        <taxon>Eukaryota</taxon>
        <taxon>Viridiplantae</taxon>
        <taxon>Streptophyta</taxon>
        <taxon>Embryophyta</taxon>
        <taxon>Tracheophyta</taxon>
        <taxon>Spermatophyta</taxon>
        <taxon>Magnoliopsida</taxon>
        <taxon>eudicotyledons</taxon>
        <taxon>Gunneridae</taxon>
        <taxon>Pentapetalae</taxon>
        <taxon>asterids</taxon>
        <taxon>lamiids</taxon>
        <taxon>Lamiales</taxon>
        <taxon>Gesneriaceae</taxon>
        <taxon>Didymocarpoideae</taxon>
        <taxon>Trichosporeae</taxon>
        <taxon>Loxocarpinae</taxon>
        <taxon>Dorcoceras</taxon>
    </lineage>
</organism>
<evidence type="ECO:0000313" key="2">
    <source>
        <dbReference type="Proteomes" id="UP000250235"/>
    </source>
</evidence>
<name>A0A2Z7CQP3_9LAMI</name>
<dbReference type="EMBL" id="KQ994035">
    <property type="protein sequence ID" value="KZV48267.1"/>
    <property type="molecule type" value="Genomic_DNA"/>
</dbReference>
<evidence type="ECO:0000313" key="1">
    <source>
        <dbReference type="EMBL" id="KZV48267.1"/>
    </source>
</evidence>
<proteinExistence type="predicted"/>
<dbReference type="Proteomes" id="UP000250235">
    <property type="component" value="Unassembled WGS sequence"/>
</dbReference>
<accession>A0A2Z7CQP3</accession>
<gene>
    <name evidence="1" type="ORF">F511_43347</name>
</gene>
<dbReference type="AlphaFoldDB" id="A0A2Z7CQP3"/>
<reference evidence="1 2" key="1">
    <citation type="journal article" date="2015" name="Proc. Natl. Acad. Sci. U.S.A.">
        <title>The resurrection genome of Boea hygrometrica: A blueprint for survival of dehydration.</title>
        <authorList>
            <person name="Xiao L."/>
            <person name="Yang G."/>
            <person name="Zhang L."/>
            <person name="Yang X."/>
            <person name="Zhao S."/>
            <person name="Ji Z."/>
            <person name="Zhou Q."/>
            <person name="Hu M."/>
            <person name="Wang Y."/>
            <person name="Chen M."/>
            <person name="Xu Y."/>
            <person name="Jin H."/>
            <person name="Xiao X."/>
            <person name="Hu G."/>
            <person name="Bao F."/>
            <person name="Hu Y."/>
            <person name="Wan P."/>
            <person name="Li L."/>
            <person name="Deng X."/>
            <person name="Kuang T."/>
            <person name="Xiang C."/>
            <person name="Zhu J.K."/>
            <person name="Oliver M.J."/>
            <person name="He Y."/>
        </authorList>
    </citation>
    <scope>NUCLEOTIDE SEQUENCE [LARGE SCALE GENOMIC DNA]</scope>
    <source>
        <strain evidence="2">cv. XS01</strain>
    </source>
</reference>
<keyword evidence="2" id="KW-1185">Reference proteome</keyword>
<sequence length="106" mass="12479">MKKSARVLSLDDISSDVIIKQEATVIGRKIQQIRRDALDMFWKLSNGKKFYRGFIYRGDAIEESKGEFVQLRDDVGATTILWQKYIEYTVHQQRENEDIDEAIDRH</sequence>